<proteinExistence type="predicted"/>
<dbReference type="AlphaFoldDB" id="A0A9D1FVL8"/>
<comment type="caution">
    <text evidence="1">The sequence shown here is derived from an EMBL/GenBank/DDBJ whole genome shotgun (WGS) entry which is preliminary data.</text>
</comment>
<reference evidence="1" key="2">
    <citation type="journal article" date="2021" name="PeerJ">
        <title>Extensive microbial diversity within the chicken gut microbiome revealed by metagenomics and culture.</title>
        <authorList>
            <person name="Gilroy R."/>
            <person name="Ravi A."/>
            <person name="Getino M."/>
            <person name="Pursley I."/>
            <person name="Horton D.L."/>
            <person name="Alikhan N.F."/>
            <person name="Baker D."/>
            <person name="Gharbi K."/>
            <person name="Hall N."/>
            <person name="Watson M."/>
            <person name="Adriaenssens E.M."/>
            <person name="Foster-Nyarko E."/>
            <person name="Jarju S."/>
            <person name="Secka A."/>
            <person name="Antonio M."/>
            <person name="Oren A."/>
            <person name="Chaudhuri R.R."/>
            <person name="La Ragione R."/>
            <person name="Hildebrand F."/>
            <person name="Pallen M.J."/>
        </authorList>
    </citation>
    <scope>NUCLEOTIDE SEQUENCE</scope>
    <source>
        <strain evidence="1">CHK152-2994</strain>
    </source>
</reference>
<accession>A0A9D1FVL8</accession>
<evidence type="ECO:0000313" key="2">
    <source>
        <dbReference type="Proteomes" id="UP000824139"/>
    </source>
</evidence>
<sequence>MKSVKDILTKLENADNSIKNEVENMLVECGTSALPQLVDQLQVVRGIKRGVVAMTLIRLGDASIKYLENAAKQNKDFEWVAEYLIREIKGEIAA</sequence>
<reference evidence="1" key="1">
    <citation type="submission" date="2020-10" db="EMBL/GenBank/DDBJ databases">
        <authorList>
            <person name="Gilroy R."/>
        </authorList>
    </citation>
    <scope>NUCLEOTIDE SEQUENCE</scope>
    <source>
        <strain evidence="1">CHK152-2994</strain>
    </source>
</reference>
<name>A0A9D1FVL8_9BACT</name>
<dbReference type="Proteomes" id="UP000824139">
    <property type="component" value="Unassembled WGS sequence"/>
</dbReference>
<evidence type="ECO:0008006" key="3">
    <source>
        <dbReference type="Google" id="ProtNLM"/>
    </source>
</evidence>
<dbReference type="EMBL" id="DVJO01000063">
    <property type="protein sequence ID" value="HIS82549.1"/>
    <property type="molecule type" value="Genomic_DNA"/>
</dbReference>
<protein>
    <recommendedName>
        <fullName evidence="3">HEAT repeat domain-containing protein</fullName>
    </recommendedName>
</protein>
<gene>
    <name evidence="1" type="ORF">IAD41_02955</name>
</gene>
<organism evidence="1 2">
    <name type="scientific">Candidatus Scatenecus faecavium</name>
    <dbReference type="NCBI Taxonomy" id="2840915"/>
    <lineage>
        <taxon>Bacteria</taxon>
        <taxon>Candidatus Scatenecus</taxon>
    </lineage>
</organism>
<evidence type="ECO:0000313" key="1">
    <source>
        <dbReference type="EMBL" id="HIS82549.1"/>
    </source>
</evidence>